<feature type="domain" description="EGF-like" evidence="34">
    <location>
        <begin position="347"/>
        <end position="385"/>
    </location>
</feature>
<feature type="disulfide bond" evidence="32">
    <location>
        <begin position="919"/>
        <end position="928"/>
    </location>
</feature>
<evidence type="ECO:0000256" key="14">
    <source>
        <dbReference type="ARBA" id="ARBA00022782"/>
    </source>
</evidence>
<dbReference type="PROSITE" id="PS00022">
    <property type="entry name" value="EGF_1"/>
    <property type="match status" value="27"/>
</dbReference>
<dbReference type="Gene3D" id="3.30.300.320">
    <property type="match status" value="1"/>
</dbReference>
<feature type="disulfide bond" evidence="32">
    <location>
        <begin position="1243"/>
        <end position="1252"/>
    </location>
</feature>
<keyword evidence="6" id="KW-1003">Cell membrane</keyword>
<dbReference type="InterPro" id="IPR008297">
    <property type="entry name" value="Notch"/>
</dbReference>
<feature type="binding site" evidence="29">
    <location>
        <position position="428"/>
    </location>
    <ligand>
        <name>Ca(2+)</name>
        <dbReference type="ChEBI" id="CHEBI:29108"/>
        <label>2</label>
    </ligand>
</feature>
<feature type="binding site" evidence="29">
    <location>
        <position position="427"/>
    </location>
    <ligand>
        <name>Ca(2+)</name>
        <dbReference type="ChEBI" id="CHEBI:29108"/>
        <label>2</label>
    </ligand>
</feature>
<feature type="domain" description="EGF-like" evidence="34">
    <location>
        <begin position="817"/>
        <end position="853"/>
    </location>
</feature>
<evidence type="ECO:0000256" key="24">
    <source>
        <dbReference type="ARBA" id="ARBA00023170"/>
    </source>
</evidence>
<dbReference type="GO" id="GO:1901222">
    <property type="term" value="P:regulation of non-canonical NF-kappaB signal transduction"/>
    <property type="evidence" value="ECO:0007669"/>
    <property type="project" value="UniProtKB-ARBA"/>
</dbReference>
<feature type="domain" description="EGF-like" evidence="34">
    <location>
        <begin position="427"/>
        <end position="463"/>
    </location>
</feature>
<dbReference type="Pfam" id="PF12796">
    <property type="entry name" value="Ank_2"/>
    <property type="match status" value="1"/>
</dbReference>
<dbReference type="PIRSF" id="PIRSF002279">
    <property type="entry name" value="Notch"/>
    <property type="match status" value="1"/>
</dbReference>
<dbReference type="FunFam" id="2.10.25.10:FF:000472">
    <property type="entry name" value="Uncharacterized protein, isoform A"/>
    <property type="match status" value="2"/>
</dbReference>
<feature type="disulfide bond" evidence="30">
    <location>
        <begin position="431"/>
        <end position="442"/>
    </location>
</feature>
<feature type="compositionally biased region" description="Polar residues" evidence="33">
    <location>
        <begin position="2186"/>
        <end position="2197"/>
    </location>
</feature>
<keyword evidence="9" id="KW-0037">Angiogenesis</keyword>
<dbReference type="Pfam" id="PF00023">
    <property type="entry name" value="Ank"/>
    <property type="match status" value="1"/>
</dbReference>
<evidence type="ECO:0000256" key="18">
    <source>
        <dbReference type="ARBA" id="ARBA00023015"/>
    </source>
</evidence>
<evidence type="ECO:0000256" key="27">
    <source>
        <dbReference type="ARBA" id="ARBA00023278"/>
    </source>
</evidence>
<feature type="disulfide bond" evidence="32">
    <location>
        <begin position="64"/>
        <end position="73"/>
    </location>
</feature>
<feature type="disulfide bond" evidence="32">
    <location>
        <begin position="767"/>
        <end position="776"/>
    </location>
</feature>
<keyword evidence="27" id="KW-0379">Hydroxylation</keyword>
<dbReference type="InterPro" id="IPR013032">
    <property type="entry name" value="EGF-like_CS"/>
</dbReference>
<dbReference type="FunFam" id="2.10.25.10:FF:000247">
    <property type="entry name" value="Delta/notch like EGF repeat containing"/>
    <property type="match status" value="1"/>
</dbReference>
<dbReference type="Ensembl" id="ENSSTUT00000103365.1">
    <property type="protein sequence ID" value="ENSSTUP00000096228.1"/>
    <property type="gene ID" value="ENSSTUG00000039930.1"/>
</dbReference>
<feature type="disulfide bond" evidence="32">
    <location>
        <begin position="558"/>
        <end position="568"/>
    </location>
</feature>
<feature type="disulfide bond" evidence="30">
    <location>
        <begin position="391"/>
        <end position="404"/>
    </location>
</feature>
<dbReference type="GO" id="GO:0005509">
    <property type="term" value="F:calcium ion binding"/>
    <property type="evidence" value="ECO:0007669"/>
    <property type="project" value="InterPro"/>
</dbReference>
<dbReference type="PROSITE" id="PS50297">
    <property type="entry name" value="ANK_REP_REGION"/>
    <property type="match status" value="4"/>
</dbReference>
<evidence type="ECO:0000256" key="20">
    <source>
        <dbReference type="ARBA" id="ARBA00023136"/>
    </source>
</evidence>
<feature type="disulfide bond" evidence="32">
    <location>
        <begin position="220"/>
        <end position="229"/>
    </location>
</feature>
<dbReference type="FunFam" id="2.10.25.10:FF:000080">
    <property type="entry name" value="Neurogenic locus notch 1"/>
    <property type="match status" value="2"/>
</dbReference>
<dbReference type="GO" id="GO:0001525">
    <property type="term" value="P:angiogenesis"/>
    <property type="evidence" value="ECO:0007669"/>
    <property type="project" value="UniProtKB-KW"/>
</dbReference>
<feature type="disulfide bond" evidence="32">
    <location>
        <begin position="579"/>
        <end position="588"/>
    </location>
</feature>
<evidence type="ECO:0000256" key="13">
    <source>
        <dbReference type="ARBA" id="ARBA00022737"/>
    </source>
</evidence>
<keyword evidence="7" id="KW-1017">Isopeptide bond</keyword>
<keyword evidence="37" id="KW-1185">Reference proteome</keyword>
<dbReference type="InterPro" id="IPR009030">
    <property type="entry name" value="Growth_fac_rcpt_cys_sf"/>
</dbReference>
<feature type="domain" description="EGF-like" evidence="34">
    <location>
        <begin position="1095"/>
        <end position="1133"/>
    </location>
</feature>
<feature type="binding site" evidence="29">
    <location>
        <position position="465"/>
    </location>
    <ligand>
        <name>Ca(2+)</name>
        <dbReference type="ChEBI" id="CHEBI:29108"/>
        <label>3</label>
    </ligand>
</feature>
<keyword evidence="16" id="KW-0914">Notch signaling pathway</keyword>
<feature type="disulfide bond" evidence="32">
    <location>
        <begin position="689"/>
        <end position="698"/>
    </location>
</feature>
<feature type="domain" description="EGF-like" evidence="34">
    <location>
        <begin position="893"/>
        <end position="929"/>
    </location>
</feature>
<dbReference type="InterPro" id="IPR011656">
    <property type="entry name" value="Notch_NODP_dom"/>
</dbReference>
<dbReference type="InterPro" id="IPR024600">
    <property type="entry name" value="Notch_C"/>
</dbReference>
<feature type="disulfide bond" evidence="32">
    <location>
        <begin position="1037"/>
        <end position="1046"/>
    </location>
</feature>
<reference evidence="36" key="2">
    <citation type="submission" date="2025-09" db="UniProtKB">
        <authorList>
            <consortium name="Ensembl"/>
        </authorList>
    </citation>
    <scope>IDENTIFICATION</scope>
</reference>
<dbReference type="SMART" id="SM00248">
    <property type="entry name" value="ANK"/>
    <property type="match status" value="6"/>
</dbReference>
<evidence type="ECO:0000256" key="5">
    <source>
        <dbReference type="ARBA" id="ARBA00022473"/>
    </source>
</evidence>
<feature type="domain" description="EGF-like" evidence="34">
    <location>
        <begin position="1011"/>
        <end position="1047"/>
    </location>
</feature>
<dbReference type="FunFam" id="2.10.25.10:FF:000157">
    <property type="entry name" value="Neurogenic locus notch protein 1"/>
    <property type="match status" value="1"/>
</dbReference>
<dbReference type="Pfam" id="PF06816">
    <property type="entry name" value="NOD"/>
    <property type="match status" value="1"/>
</dbReference>
<dbReference type="FunFam" id="3.30.300.320:FF:000001">
    <property type="entry name" value="Neurogenic locus notch 1"/>
    <property type="match status" value="1"/>
</dbReference>
<proteinExistence type="inferred from homology"/>
<dbReference type="FunFam" id="1.25.40.20:FF:000005">
    <property type="entry name" value="Neurogenic locus notch 1"/>
    <property type="match status" value="1"/>
</dbReference>
<dbReference type="Pfam" id="PF07684">
    <property type="entry name" value="NODP"/>
    <property type="match status" value="1"/>
</dbReference>
<evidence type="ECO:0000313" key="37">
    <source>
        <dbReference type="Proteomes" id="UP000472277"/>
    </source>
</evidence>
<feature type="domain" description="EGF-like" evidence="34">
    <location>
        <begin position="232"/>
        <end position="268"/>
    </location>
</feature>
<feature type="compositionally biased region" description="Low complexity" evidence="33">
    <location>
        <begin position="2147"/>
        <end position="2185"/>
    </location>
</feature>
<feature type="binding site" evidence="29">
    <location>
        <position position="410"/>
    </location>
    <ligand>
        <name>Ca(2+)</name>
        <dbReference type="ChEBI" id="CHEBI:29108"/>
        <label>1</label>
    </ligand>
</feature>
<feature type="domain" description="EGF-like" evidence="34">
    <location>
        <begin position="115"/>
        <end position="151"/>
    </location>
</feature>
<feature type="domain" description="EGF-like" evidence="34">
    <location>
        <begin position="153"/>
        <end position="191"/>
    </location>
</feature>
<dbReference type="SUPFAM" id="SSF48403">
    <property type="entry name" value="Ankyrin repeat"/>
    <property type="match status" value="1"/>
</dbReference>
<feature type="domain" description="LNR" evidence="35">
    <location>
        <begin position="1360"/>
        <end position="1396"/>
    </location>
</feature>
<feature type="domain" description="EGF-like" evidence="34">
    <location>
        <begin position="310"/>
        <end position="346"/>
    </location>
</feature>
<dbReference type="SMART" id="SM01339">
    <property type="entry name" value="NODP"/>
    <property type="match status" value="1"/>
</dbReference>
<comment type="similarity">
    <text evidence="3">Belongs to the NOTCH family.</text>
</comment>
<dbReference type="InterPro" id="IPR051355">
    <property type="entry name" value="Notch/Slit_guidance"/>
</dbReference>
<feature type="binding site" evidence="29">
    <location>
        <position position="407"/>
    </location>
    <ligand>
        <name>Ca(2+)</name>
        <dbReference type="ChEBI" id="CHEBI:29108"/>
        <label>1</label>
    </ligand>
</feature>
<feature type="disulfide bond" evidence="32">
    <location>
        <begin position="651"/>
        <end position="660"/>
    </location>
</feature>
<keyword evidence="11 29" id="KW-0479">Metal-binding</keyword>
<evidence type="ECO:0000256" key="2">
    <source>
        <dbReference type="ARBA" id="ARBA00004251"/>
    </source>
</evidence>
<feature type="binding site" evidence="29">
    <location>
        <position position="445"/>
    </location>
    <ligand>
        <name>Ca(2+)</name>
        <dbReference type="ChEBI" id="CHEBI:29108"/>
        <label>2</label>
    </ligand>
</feature>
<feature type="domain" description="EGF-like" evidence="34">
    <location>
        <begin position="629"/>
        <end position="661"/>
    </location>
</feature>
<feature type="disulfide bond" evidence="30">
    <location>
        <begin position="436"/>
        <end position="451"/>
    </location>
</feature>
<comment type="caution">
    <text evidence="32">Lacks conserved residue(s) required for the propagation of feature annotation.</text>
</comment>
<dbReference type="PANTHER" id="PTHR45836:SF23">
    <property type="entry name" value="NEUROGENIC LOCUS NOTCH HOMOLOG PROTEIN 1"/>
    <property type="match status" value="1"/>
</dbReference>
<evidence type="ECO:0000256" key="29">
    <source>
        <dbReference type="PIRSR" id="PIRSR002279-1"/>
    </source>
</evidence>
<feature type="domain" description="EGF-like" evidence="34">
    <location>
        <begin position="779"/>
        <end position="815"/>
    </location>
</feature>
<dbReference type="Pfam" id="PF07645">
    <property type="entry name" value="EGF_CA"/>
    <property type="match status" value="3"/>
</dbReference>
<feature type="domain" description="EGF-like" evidence="34">
    <location>
        <begin position="1176"/>
        <end position="1212"/>
    </location>
</feature>
<dbReference type="InterPro" id="IPR036770">
    <property type="entry name" value="Ankyrin_rpt-contain_sf"/>
</dbReference>
<evidence type="ECO:0000256" key="31">
    <source>
        <dbReference type="PROSITE-ProRule" id="PRU00023"/>
    </source>
</evidence>
<dbReference type="GO" id="GO:0045597">
    <property type="term" value="P:positive regulation of cell differentiation"/>
    <property type="evidence" value="ECO:0007669"/>
    <property type="project" value="UniProtKB-ARBA"/>
</dbReference>
<evidence type="ECO:0000256" key="9">
    <source>
        <dbReference type="ARBA" id="ARBA00022657"/>
    </source>
</evidence>
<dbReference type="GO" id="GO:0007411">
    <property type="term" value="P:axon guidance"/>
    <property type="evidence" value="ECO:0007669"/>
    <property type="project" value="TreeGrafter"/>
</dbReference>
<dbReference type="FunFam" id="2.10.25.10:FF:000004">
    <property type="entry name" value="Neurogenic locus notch 1"/>
    <property type="match status" value="5"/>
</dbReference>
<dbReference type="PROSITE" id="PS00010">
    <property type="entry name" value="ASX_HYDROXYL"/>
    <property type="match status" value="18"/>
</dbReference>
<dbReference type="InterPro" id="IPR018097">
    <property type="entry name" value="EGF_Ca-bd_CS"/>
</dbReference>
<dbReference type="GO" id="GO:0038023">
    <property type="term" value="F:signaling receptor activity"/>
    <property type="evidence" value="ECO:0007669"/>
    <property type="project" value="InterPro"/>
</dbReference>
<feature type="repeat" description="ANK" evidence="31">
    <location>
        <begin position="1720"/>
        <end position="1752"/>
    </location>
</feature>
<keyword evidence="13" id="KW-0677">Repeat</keyword>
<dbReference type="PROSITE" id="PS50088">
    <property type="entry name" value="ANK_REPEAT"/>
    <property type="match status" value="4"/>
</dbReference>
<dbReference type="SUPFAM" id="SSF90193">
    <property type="entry name" value="Notch domain"/>
    <property type="match status" value="3"/>
</dbReference>
<accession>A0A674DKN0</accession>
<feature type="repeat" description="ANK" evidence="31">
    <location>
        <begin position="1820"/>
        <end position="1852"/>
    </location>
</feature>
<feature type="domain" description="EGF-like" evidence="34">
    <location>
        <begin position="931"/>
        <end position="967"/>
    </location>
</feature>
<dbReference type="FunFam" id="2.10.25.10:FF:000136">
    <property type="entry name" value="Neurogenic locus notch 1"/>
    <property type="match status" value="1"/>
</dbReference>
<keyword evidence="10" id="KW-0812">Transmembrane</keyword>
<dbReference type="FunFam" id="2.10.25.10:FF:000521">
    <property type="entry name" value="Neurogenic locus notch protein 1"/>
    <property type="match status" value="1"/>
</dbReference>
<dbReference type="FunFam" id="2.10.25.10:FF:000127">
    <property type="entry name" value="Neurogenic locus notch protein 1"/>
    <property type="match status" value="2"/>
</dbReference>
<feature type="domain" description="EGF-like" evidence="34">
    <location>
        <begin position="519"/>
        <end position="552"/>
    </location>
</feature>
<dbReference type="Gene3D" id="3.30.70.3310">
    <property type="match status" value="1"/>
</dbReference>
<evidence type="ECO:0000256" key="6">
    <source>
        <dbReference type="ARBA" id="ARBA00022475"/>
    </source>
</evidence>
<evidence type="ECO:0000256" key="3">
    <source>
        <dbReference type="ARBA" id="ARBA00005847"/>
    </source>
</evidence>
<feature type="disulfide bond" evidence="32">
    <location>
        <begin position="729"/>
        <end position="738"/>
    </location>
</feature>
<dbReference type="FunFam" id="2.10.25.10:FF:000558">
    <property type="entry name" value="Neurogenic locus notch homolog protein 1"/>
    <property type="match status" value="1"/>
</dbReference>
<feature type="disulfide bond" evidence="30">
    <location>
        <begin position="398"/>
        <end position="413"/>
    </location>
</feature>
<dbReference type="InterPro" id="IPR010660">
    <property type="entry name" value="Notch_NOD_dom"/>
</dbReference>
<evidence type="ECO:0000313" key="36">
    <source>
        <dbReference type="Ensembl" id="ENSSTUP00000096228.1"/>
    </source>
</evidence>
<comment type="subcellular location">
    <subcellularLocation>
        <location evidence="2">Cell membrane</location>
        <topology evidence="2">Single-pass type I membrane protein</topology>
    </subcellularLocation>
    <subcellularLocation>
        <location evidence="28">Late endosome membrane</location>
        <topology evidence="28">Single-pass type I membrane protein</topology>
    </subcellularLocation>
    <subcellularLocation>
        <location evidence="1">Nucleus</location>
    </subcellularLocation>
</comment>
<name>A0A674DKN0_SALTR</name>
<evidence type="ECO:0000256" key="21">
    <source>
        <dbReference type="ARBA" id="ARBA00023157"/>
    </source>
</evidence>
<keyword evidence="24" id="KW-0675">Receptor</keyword>
<keyword evidence="22" id="KW-0010">Activator</keyword>
<dbReference type="PROSITE" id="PS50026">
    <property type="entry name" value="EGF_3"/>
    <property type="match status" value="31"/>
</dbReference>
<feature type="disulfide bond" evidence="32">
    <location>
        <begin position="957"/>
        <end position="966"/>
    </location>
</feature>
<dbReference type="InterPro" id="IPR049883">
    <property type="entry name" value="NOTCH1_EGF-like"/>
</dbReference>
<dbReference type="InterPro" id="IPR000742">
    <property type="entry name" value="EGF"/>
</dbReference>
<feature type="binding site" evidence="29">
    <location>
        <position position="483"/>
    </location>
    <ligand>
        <name>Ca(2+)</name>
        <dbReference type="ChEBI" id="CHEBI:29108"/>
        <label>3</label>
    </ligand>
</feature>
<dbReference type="PROSITE" id="PS01186">
    <property type="entry name" value="EGF_2"/>
    <property type="match status" value="22"/>
</dbReference>
<feature type="domain" description="EGF-like" evidence="34">
    <location>
        <begin position="77"/>
        <end position="114"/>
    </location>
</feature>
<feature type="domain" description="EGF-like" evidence="34">
    <location>
        <begin position="741"/>
        <end position="777"/>
    </location>
</feature>
<dbReference type="FunFam" id="2.10.25.10:FF:000092">
    <property type="entry name" value="Neurogenic locus notch protein 1"/>
    <property type="match status" value="1"/>
</dbReference>
<feature type="disulfide bond" evidence="32">
    <location>
        <begin position="258"/>
        <end position="267"/>
    </location>
</feature>
<evidence type="ECO:0000256" key="28">
    <source>
        <dbReference type="ARBA" id="ARBA00037817"/>
    </source>
</evidence>
<feature type="compositionally biased region" description="Polar residues" evidence="33">
    <location>
        <begin position="2237"/>
        <end position="2261"/>
    </location>
</feature>
<dbReference type="GO" id="GO:0060218">
    <property type="term" value="P:hematopoietic stem cell differentiation"/>
    <property type="evidence" value="ECO:0007669"/>
    <property type="project" value="UniProtKB-ARBA"/>
</dbReference>
<keyword evidence="17" id="KW-1133">Transmembrane helix</keyword>
<reference evidence="36" key="1">
    <citation type="submission" date="2025-08" db="UniProtKB">
        <authorList>
            <consortium name="Ensembl"/>
        </authorList>
    </citation>
    <scope>IDENTIFICATION</scope>
</reference>
<dbReference type="InterPro" id="IPR022362">
    <property type="entry name" value="Notch_1"/>
</dbReference>
<evidence type="ECO:0000256" key="26">
    <source>
        <dbReference type="ARBA" id="ARBA00023242"/>
    </source>
</evidence>
<feature type="disulfide bond" evidence="32">
    <location>
        <begin position="141"/>
        <end position="150"/>
    </location>
</feature>
<dbReference type="Gene3D" id="2.10.25.10">
    <property type="entry name" value="Laminin"/>
    <property type="match status" value="30"/>
</dbReference>
<keyword evidence="23" id="KW-0804">Transcription</keyword>
<dbReference type="Pfam" id="PF13637">
    <property type="entry name" value="Ank_4"/>
    <property type="match status" value="1"/>
</dbReference>
<feature type="domain" description="EGF-like" evidence="34">
    <location>
        <begin position="701"/>
        <end position="739"/>
    </location>
</feature>
<feature type="domain" description="EGF-like" evidence="34">
    <location>
        <begin position="270"/>
        <end position="308"/>
    </location>
</feature>
<feature type="disulfide bond" evidence="32">
    <location>
        <begin position="23"/>
        <end position="32"/>
    </location>
</feature>
<feature type="binding site" evidence="29">
    <location>
        <position position="430"/>
    </location>
    <ligand>
        <name>Ca(2+)</name>
        <dbReference type="ChEBI" id="CHEBI:29108"/>
        <label>2</label>
    </ligand>
</feature>
<evidence type="ECO:0000256" key="4">
    <source>
        <dbReference type="ARBA" id="ARBA00019142"/>
    </source>
</evidence>
<feature type="disulfide bond" evidence="32">
    <location>
        <begin position="1164"/>
        <end position="1173"/>
    </location>
</feature>
<evidence type="ECO:0000256" key="25">
    <source>
        <dbReference type="ARBA" id="ARBA00023180"/>
    </source>
</evidence>
<dbReference type="GO" id="GO:0009986">
    <property type="term" value="C:cell surface"/>
    <property type="evidence" value="ECO:0007669"/>
    <property type="project" value="TreeGrafter"/>
</dbReference>
<evidence type="ECO:0000256" key="10">
    <source>
        <dbReference type="ARBA" id="ARBA00022692"/>
    </source>
</evidence>
<evidence type="ECO:0000256" key="11">
    <source>
        <dbReference type="ARBA" id="ARBA00022723"/>
    </source>
</evidence>
<gene>
    <name evidence="36" type="primary">NOTCH1</name>
    <name evidence="36" type="synonym">LOC115164727</name>
</gene>
<keyword evidence="20" id="KW-0472">Membrane</keyword>
<dbReference type="InterPro" id="IPR002110">
    <property type="entry name" value="Ankyrin_rpt"/>
</dbReference>
<keyword evidence="8 32" id="KW-0245">EGF-like domain</keyword>
<dbReference type="FunFam" id="2.10.25.10:FF:000095">
    <property type="entry name" value="Notch, isoform B"/>
    <property type="match status" value="2"/>
</dbReference>
<feature type="domain" description="EGF-like" evidence="34">
    <location>
        <begin position="1215"/>
        <end position="1253"/>
    </location>
</feature>
<feature type="disulfide bond" evidence="32">
    <location>
        <begin position="710"/>
        <end position="727"/>
    </location>
</feature>
<dbReference type="InterPro" id="IPR000152">
    <property type="entry name" value="EGF-type_Asp/Asn_hydroxyl_site"/>
</dbReference>
<evidence type="ECO:0000256" key="1">
    <source>
        <dbReference type="ARBA" id="ARBA00004123"/>
    </source>
</evidence>
<feature type="disulfide bond" evidence="30">
    <location>
        <begin position="469"/>
        <end position="480"/>
    </location>
</feature>
<protein>
    <recommendedName>
        <fullName evidence="4">Neurogenic locus notch homolog protein 1</fullName>
    </recommendedName>
</protein>
<feature type="disulfide bond" evidence="30 32">
    <location>
        <begin position="453"/>
        <end position="462"/>
    </location>
</feature>
<keyword evidence="5" id="KW-0217">Developmental protein</keyword>
<dbReference type="SUPFAM" id="SSF57196">
    <property type="entry name" value="EGF/Laminin"/>
    <property type="match status" value="17"/>
</dbReference>
<dbReference type="FunFam" id="2.10.25.10:FF:000060">
    <property type="entry name" value="Neurogenic locus notch protein 1"/>
    <property type="match status" value="1"/>
</dbReference>
<feature type="domain" description="EGF-like" evidence="34">
    <location>
        <begin position="663"/>
        <end position="699"/>
    </location>
</feature>
<evidence type="ECO:0000259" key="34">
    <source>
        <dbReference type="PROSITE" id="PS50026"/>
    </source>
</evidence>
<keyword evidence="14" id="KW-0221">Differentiation</keyword>
<feature type="region of interest" description="Disordered" evidence="33">
    <location>
        <begin position="2237"/>
        <end position="2315"/>
    </location>
</feature>
<feature type="disulfide bond" evidence="32">
    <location>
        <begin position="805"/>
        <end position="814"/>
    </location>
</feature>
<feature type="disulfide bond" evidence="32">
    <location>
        <begin position="843"/>
        <end position="852"/>
    </location>
</feature>
<feature type="domain" description="EGF-like" evidence="34">
    <location>
        <begin position="591"/>
        <end position="627"/>
    </location>
</feature>
<dbReference type="PROSITE" id="PS50258">
    <property type="entry name" value="LNR"/>
    <property type="match status" value="3"/>
</dbReference>
<feature type="disulfide bond" evidence="32">
    <location>
        <begin position="1202"/>
        <end position="1211"/>
    </location>
</feature>
<dbReference type="SMART" id="SM01338">
    <property type="entry name" value="NOD"/>
    <property type="match status" value="1"/>
</dbReference>
<feature type="disulfide bond" evidence="32">
    <location>
        <begin position="1083"/>
        <end position="1092"/>
    </location>
</feature>
<dbReference type="PRINTS" id="PR01983">
    <property type="entry name" value="NOTCH"/>
</dbReference>
<dbReference type="Gene3D" id="1.25.40.20">
    <property type="entry name" value="Ankyrin repeat-containing domain"/>
    <property type="match status" value="1"/>
</dbReference>
<dbReference type="FunFam" id="2.10.25.10:FF:000524">
    <property type="entry name" value="Neurogenic locus notch protein 1"/>
    <property type="match status" value="1"/>
</dbReference>
<feature type="domain" description="EGF-like" evidence="34">
    <location>
        <begin position="1135"/>
        <end position="1174"/>
    </location>
</feature>
<feature type="disulfide bond" evidence="32">
    <location>
        <begin position="1104"/>
        <end position="1121"/>
    </location>
</feature>
<dbReference type="GeneTree" id="ENSGT00940000157157"/>
<evidence type="ECO:0000256" key="23">
    <source>
        <dbReference type="ARBA" id="ARBA00023163"/>
    </source>
</evidence>
<feature type="domain" description="EGF-like" evidence="34">
    <location>
        <begin position="465"/>
        <end position="504"/>
    </location>
</feature>
<dbReference type="Pfam" id="PF12661">
    <property type="entry name" value="hEGF"/>
    <property type="match status" value="5"/>
</dbReference>
<feature type="binding site" evidence="29">
    <location>
        <position position="466"/>
    </location>
    <ligand>
        <name>Ca(2+)</name>
        <dbReference type="ChEBI" id="CHEBI:29108"/>
        <label>3</label>
    </ligand>
</feature>
<dbReference type="SMART" id="SM00179">
    <property type="entry name" value="EGF_CA"/>
    <property type="match status" value="28"/>
</dbReference>
<feature type="disulfide bond" evidence="32">
    <location>
        <begin position="1224"/>
        <end position="1241"/>
    </location>
</feature>
<feature type="repeat" description="ANK" evidence="31">
    <location>
        <begin position="1853"/>
        <end position="1885"/>
    </location>
</feature>
<evidence type="ECO:0000256" key="32">
    <source>
        <dbReference type="PROSITE-ProRule" id="PRU00076"/>
    </source>
</evidence>
<feature type="domain" description="EGF-like" evidence="34">
    <location>
        <begin position="387"/>
        <end position="425"/>
    </location>
</feature>
<dbReference type="SUPFAM" id="SSF57184">
    <property type="entry name" value="Growth factor receptor domain"/>
    <property type="match status" value="4"/>
</dbReference>
<feature type="disulfide bond" evidence="32">
    <location>
        <begin position="181"/>
        <end position="190"/>
    </location>
</feature>
<feature type="region of interest" description="Disordered" evidence="33">
    <location>
        <begin position="1948"/>
        <end position="1987"/>
    </location>
</feature>
<dbReference type="SMART" id="SM00181">
    <property type="entry name" value="EGF"/>
    <property type="match status" value="31"/>
</dbReference>
<feature type="disulfide bond" evidence="32">
    <location>
        <begin position="617"/>
        <end position="626"/>
    </location>
</feature>
<feature type="disulfide bond" evidence="32">
    <location>
        <begin position="336"/>
        <end position="345"/>
    </location>
</feature>
<feature type="repeat" description="ANK" evidence="31">
    <location>
        <begin position="1787"/>
        <end position="1819"/>
    </location>
</feature>
<dbReference type="FunFam" id="2.10.25.10:FF:000253">
    <property type="entry name" value="Neurogenic locus notch protein 1"/>
    <property type="match status" value="1"/>
</dbReference>
<feature type="domain" description="EGF-like" evidence="34">
    <location>
        <begin position="193"/>
        <end position="230"/>
    </location>
</feature>
<evidence type="ECO:0000256" key="17">
    <source>
        <dbReference type="ARBA" id="ARBA00022989"/>
    </source>
</evidence>
<sequence length="2315" mass="251066">MSELCLKLGRCEATADGNGECKCRDGFVGSKCQHRDPCISSPCKNGGSCHTVPRGNSVDYTCFCQPGFTDRLCLTPIDSACLSSPCRNGGTCDLVNLREYKCRCPPGWSGKQCQQADPCASNPCANGGQCTPFESHYICSCTPFFYGQTCKQDVNECAQSPSHCQNGGVCVNEVGTYRCQCPQEYTGKHCDIRYLPCNPSPCHNGATCVQKGDTTYECSCVPGFSGQNCDTNIDDCPGHECHNGGTCVDGVNTYNCQCKPEFTGQFCTEDVDECQLMPNACQNGGTCHNIYGAYQCVCVNGWTGDDCGENIDDCANAACYQGAVCHDRVASFFCECPHGRTGLLCHLDDACISNPCQKGSNCDTNPVNGMAICTCPLGYIGTACDQDVDECSLGGNPCEHGGKCLNTKGSFQCKCQPGFSGARCEHDVNECLSNPCQNEATCLDQIGGFHCICMPGYEGLFCQINTDECANNPCLNNGKCIDKINTFHCQCPTGEPRDPGLNPLFGSGRCFAGNLCQIDIDECSSTPCKNGAKCTDGPNKYTCECTEGINCEVNLDDCKSKPCDYGTCLDKINGYECACEPGYSGTMCNINLDECALNPCHNGGTCIDGINSFTCQCPEGYHDATCFSQVNECLSNPCIHVCLSRLYNCLCDNGWSGKNCDINNNECESNPCMNGGTCKDMTSGYVCSCRIGFTGENCETLLAPCSPKPCKNGGECQESEDYESFSCVCPEGWQGHTCEVDINECVKNPCLNGATCENTKGNYRCGCKAGYAGRNCETNIDDCKPNPCSNGGFCRDEVDNFACTCLPGFRGTRCEEDINECDSNPCKNGASCTDCVNSYTCTCPSGFSGIHCENNTPDCTESSCFNGGTCVDGINTYTCLCPPGFTGSYCQHDINECDSRPCLNGGTCQDSYGTYKCICPQGYTGLNCQNLVRWCDSSPCQNGGTCWQTGTTYSCECQTGWTGLYCDVPSVSCEVAAKQRGNTGGVKEGVCVSVLLHVCVSSIITIYCEEQINECFSQPCQNGGTCIDLINTYKCSCPRGTQGIHCEINIDDCNPFTDPVTNEPKCFNKGKCVDRVGGYHCICPAGYVGERCEGDVNECLSNPCDTRGTHNCVQLTNNYRCDCRTGYTGQRCDTVFDGCKSKPCRNGGTCAVASNTPHGFICKCPPGYTGSTCEYDAHSCGSLHCRNGGTCISGHKSPKCLCPSSFTGPECEYPTDSPCNTNPCYNGGTCEYSSEAPYYHCVCPTNFNGLLCHILDYSFLGGFGRDITPPPEVEVSCEIPQCEERKGNKFCDTLCNNHACGWDEGDCSLNFNDPWKNCTSSLQCWRYFNDGKCDEQCNNAGCLYDGFDCQNLEGQCNPLYDQYCKDHYADGHCDQGCNNAECEWDGLDCANNMPEKLAVGRLVIVVHIMPDQLRNNSLGFLRELSRVLHTNVVFRQDSKGEMMIYPYYGTSGNSRRRRELDPILIKGSIVYLEIDNRQCVQQSTECFQSATDVAAFLGALASSCSAVRLTMLSFPPPGEVDPPPPSELYPIYAVLAGLALLAFVGVGMVASRKRRREHGQLWFPEGFKISEPNKKKRREPVGEDSVGLKPLKNLSDISLMDDNQNEWGEEEPLDAKRFREQAILDLDSQTDHRQWTQQHLDAADLRIPSIAPTPPQGEIENDCMDVNVRGPDGFTPLMIASCSGGGLETGNSEEEEDTSANVISDFIYQGANLHSQTDRTGETALHLAARYARSDAAKRLLEASADANIQDNMGKTPLHAAVAADAQGVFQILIRNRATDLDARMHDGTTPLTLAARLAVEGMVEELINCHADVNAIDDFGKSALHWAAAVNNVEAATVLLKNGANKDMQNNKEETPLFLAAREGSYETAKVLLEHFANREITDHMDRLPRDIAQERMHHDIVRLMDEYNLVRSPPMHSHGHGGSMGTTLSPPLCSPNSYLGSMKPLVQSKKARKHSAKGIGCKDGKDMKNKKKTSQDGKGGSLLDSSAVLSPVDSLESPHGYISDVASPSMMTSPFQQSPSMSLNHLQGMSDPHMGVNHMGMPNKQELARMQFDPLPPRLTHLPLSGSNGSGGMNGQCDWLSRMHASMGQPGQFNPMRVGPVGGQGGLHQGGGQHGMMTSLHTGLPTTSLSQMLSYQGLQNTRLASQPHPMQQVQQQMQMQHQQNLQQQLQQQQQSIQLQHQNSSTGSSGHASNQNFISTELSGSEIQQGTGNQGSIPIHTILPQETQIMSQNLPSTQYLTPPSQHSYSGPMDNTPNHQLQVPDHPFLTPSPGSPDQWSSSSPHSNMSDWSEGISSPPTSSMQSQIGHIPDQFK</sequence>
<dbReference type="FunFam" id="2.10.25.10:FF:000146">
    <property type="entry name" value="Putative neurogenic locus notch"/>
    <property type="match status" value="1"/>
</dbReference>
<evidence type="ECO:0000256" key="19">
    <source>
        <dbReference type="ARBA" id="ARBA00023043"/>
    </source>
</evidence>
<feature type="disulfide bond" evidence="32">
    <location>
        <begin position="298"/>
        <end position="307"/>
    </location>
</feature>
<dbReference type="GO" id="GO:0043235">
    <property type="term" value="C:receptor complex"/>
    <property type="evidence" value="ECO:0007669"/>
    <property type="project" value="TreeGrafter"/>
</dbReference>
<evidence type="ECO:0000259" key="35">
    <source>
        <dbReference type="PROSITE" id="PS50258"/>
    </source>
</evidence>
<evidence type="ECO:0000256" key="15">
    <source>
        <dbReference type="ARBA" id="ARBA00022837"/>
    </source>
</evidence>
<dbReference type="GO" id="GO:0006355">
    <property type="term" value="P:regulation of DNA-templated transcription"/>
    <property type="evidence" value="ECO:0007669"/>
    <property type="project" value="InterPro"/>
</dbReference>
<feature type="disulfide bond" evidence="32">
    <location>
        <begin position="104"/>
        <end position="113"/>
    </location>
</feature>
<dbReference type="GO" id="GO:0031902">
    <property type="term" value="C:late endosome membrane"/>
    <property type="evidence" value="ECO:0007669"/>
    <property type="project" value="UniProtKB-SubCell"/>
</dbReference>
<feature type="binding site" evidence="29">
    <location>
        <position position="482"/>
    </location>
    <ligand>
        <name>Ca(2+)</name>
        <dbReference type="ChEBI" id="CHEBI:29108"/>
        <label>3</label>
    </ligand>
</feature>
<feature type="disulfide bond" evidence="30 32">
    <location>
        <begin position="415"/>
        <end position="424"/>
    </location>
</feature>
<dbReference type="GO" id="GO:0005886">
    <property type="term" value="C:plasma membrane"/>
    <property type="evidence" value="ECO:0007669"/>
    <property type="project" value="UniProtKB-SubCell"/>
</dbReference>
<dbReference type="InterPro" id="IPR001881">
    <property type="entry name" value="EGF-like_Ca-bd_dom"/>
</dbReference>
<feature type="domain" description="EGF-like" evidence="34">
    <location>
        <begin position="855"/>
        <end position="891"/>
    </location>
</feature>
<feature type="disulfide bond" evidence="32">
    <location>
        <begin position="881"/>
        <end position="890"/>
    </location>
</feature>
<feature type="binding site" evidence="29">
    <location>
        <position position="444"/>
    </location>
    <ligand>
        <name>Ca(2+)</name>
        <dbReference type="ChEBI" id="CHEBI:29108"/>
        <label>2</label>
    </ligand>
</feature>
<dbReference type="GO" id="GO:0031017">
    <property type="term" value="P:exocrine pancreas development"/>
    <property type="evidence" value="ECO:0007669"/>
    <property type="project" value="UniProtKB-ARBA"/>
</dbReference>
<feature type="disulfide bond" evidence="30">
    <location>
        <begin position="474"/>
        <end position="489"/>
    </location>
</feature>
<keyword evidence="25" id="KW-0325">Glycoprotein</keyword>
<dbReference type="GO" id="GO:0007219">
    <property type="term" value="P:Notch signaling pathway"/>
    <property type="evidence" value="ECO:0007669"/>
    <property type="project" value="UniProtKB-KW"/>
</dbReference>
<dbReference type="SMART" id="SM01334">
    <property type="entry name" value="DUF3454"/>
    <property type="match status" value="1"/>
</dbReference>
<dbReference type="Pfam" id="PF00066">
    <property type="entry name" value="Notch"/>
    <property type="match status" value="3"/>
</dbReference>
<dbReference type="PRINTS" id="PR01984">
    <property type="entry name" value="NOTCH1"/>
</dbReference>
<feature type="domain" description="LNR" evidence="35">
    <location>
        <begin position="1318"/>
        <end position="1359"/>
    </location>
</feature>
<dbReference type="InterPro" id="IPR000800">
    <property type="entry name" value="Notch_dom"/>
</dbReference>
<dbReference type="CDD" id="cd21702">
    <property type="entry name" value="JMTM_Notch1"/>
    <property type="match status" value="1"/>
</dbReference>
<dbReference type="Pfam" id="PF00008">
    <property type="entry name" value="EGF"/>
    <property type="match status" value="17"/>
</dbReference>
<keyword evidence="21 30" id="KW-1015">Disulfide bond</keyword>
<keyword evidence="18" id="KW-0805">Transcription regulation</keyword>
<feature type="domain" description="LNR" evidence="35">
    <location>
        <begin position="1277"/>
        <end position="1317"/>
    </location>
</feature>
<keyword evidence="15 29" id="KW-0106">Calcium</keyword>
<evidence type="ECO:0000256" key="16">
    <source>
        <dbReference type="ARBA" id="ARBA00022976"/>
    </source>
</evidence>
<keyword evidence="26" id="KW-0539">Nucleus</keyword>
<evidence type="ECO:0000256" key="7">
    <source>
        <dbReference type="ARBA" id="ARBA00022499"/>
    </source>
</evidence>
<dbReference type="FunFam" id="2.10.25.10:FF:000031">
    <property type="entry name" value="neurogenic locus notch homolog protein 3"/>
    <property type="match status" value="1"/>
</dbReference>
<dbReference type="PANTHER" id="PTHR45836">
    <property type="entry name" value="SLIT HOMOLOG"/>
    <property type="match status" value="1"/>
</dbReference>
<dbReference type="CDD" id="cd00054">
    <property type="entry name" value="EGF_CA"/>
    <property type="match status" value="23"/>
</dbReference>
<dbReference type="Proteomes" id="UP000472277">
    <property type="component" value="Chromosome 27"/>
</dbReference>
<dbReference type="InterPro" id="IPR035993">
    <property type="entry name" value="Notch-like_dom_sf"/>
</dbReference>
<feature type="compositionally biased region" description="Polar residues" evidence="33">
    <location>
        <begin position="2287"/>
        <end position="2307"/>
    </location>
</feature>
<evidence type="ECO:0000256" key="12">
    <source>
        <dbReference type="ARBA" id="ARBA00022729"/>
    </source>
</evidence>
<feature type="domain" description="EGF-like" evidence="34">
    <location>
        <begin position="554"/>
        <end position="589"/>
    </location>
</feature>
<feature type="domain" description="EGF-like" evidence="34">
    <location>
        <begin position="1049"/>
        <end position="1093"/>
    </location>
</feature>
<keyword evidence="19 31" id="KW-0040">ANK repeat</keyword>
<feature type="disulfide bond" evidence="32">
    <location>
        <begin position="1123"/>
        <end position="1132"/>
    </location>
</feature>
<feature type="region of interest" description="Disordered" evidence="33">
    <location>
        <begin position="2147"/>
        <end position="2197"/>
    </location>
</feature>
<evidence type="ECO:0000256" key="33">
    <source>
        <dbReference type="SAM" id="MobiDB-lite"/>
    </source>
</evidence>
<feature type="domain" description="EGF-like" evidence="34">
    <location>
        <begin position="1"/>
        <end position="33"/>
    </location>
</feature>
<evidence type="ECO:0000256" key="30">
    <source>
        <dbReference type="PIRSR" id="PIRSR002279-2"/>
    </source>
</evidence>
<dbReference type="PRINTS" id="PR00010">
    <property type="entry name" value="EGFBLOOD"/>
</dbReference>
<dbReference type="SMART" id="SM00004">
    <property type="entry name" value="NL"/>
    <property type="match status" value="3"/>
</dbReference>
<evidence type="ECO:0000256" key="8">
    <source>
        <dbReference type="ARBA" id="ARBA00022536"/>
    </source>
</evidence>
<organism evidence="36 37">
    <name type="scientific">Salmo trutta</name>
    <name type="common">Brown trout</name>
    <dbReference type="NCBI Taxonomy" id="8032"/>
    <lineage>
        <taxon>Eukaryota</taxon>
        <taxon>Metazoa</taxon>
        <taxon>Chordata</taxon>
        <taxon>Craniata</taxon>
        <taxon>Vertebrata</taxon>
        <taxon>Euteleostomi</taxon>
        <taxon>Actinopterygii</taxon>
        <taxon>Neopterygii</taxon>
        <taxon>Teleostei</taxon>
        <taxon>Protacanthopterygii</taxon>
        <taxon>Salmoniformes</taxon>
        <taxon>Salmonidae</taxon>
        <taxon>Salmoninae</taxon>
        <taxon>Salmo</taxon>
    </lineage>
</organism>
<dbReference type="GO" id="GO:0005634">
    <property type="term" value="C:nucleus"/>
    <property type="evidence" value="ECO:0007669"/>
    <property type="project" value="UniProtKB-SubCell"/>
</dbReference>
<feature type="compositionally biased region" description="Low complexity" evidence="33">
    <location>
        <begin position="2271"/>
        <end position="2286"/>
    </location>
</feature>
<keyword evidence="12" id="KW-0732">Signal</keyword>
<feature type="domain" description="EGF-like" evidence="34">
    <location>
        <begin position="34"/>
        <end position="74"/>
    </location>
</feature>
<feature type="binding site" evidence="29">
    <location>
        <position position="468"/>
    </location>
    <ligand>
        <name>Ca(2+)</name>
        <dbReference type="ChEBI" id="CHEBI:29108"/>
        <label>3</label>
    </ligand>
</feature>
<dbReference type="PRINTS" id="PR01452">
    <property type="entry name" value="LNOTCHREPEAT"/>
</dbReference>
<feature type="disulfide bond" evidence="32">
    <location>
        <begin position="356"/>
        <end position="373"/>
    </location>
</feature>
<dbReference type="FunFam" id="2.10.25.10:FF:000125">
    <property type="entry name" value="Neurogenic locus notch protein-like"/>
    <property type="match status" value="2"/>
</dbReference>
<evidence type="ECO:0000256" key="22">
    <source>
        <dbReference type="ARBA" id="ARBA00023159"/>
    </source>
</evidence>
<dbReference type="PROSITE" id="PS01187">
    <property type="entry name" value="EGF_CA"/>
    <property type="match status" value="7"/>
</dbReference>
<feature type="disulfide bond" evidence="32">
    <location>
        <begin position="375"/>
        <end position="384"/>
    </location>
</feature>
<dbReference type="GO" id="GO:0120025">
    <property type="term" value="C:plasma membrane bounded cell projection"/>
    <property type="evidence" value="ECO:0007669"/>
    <property type="project" value="UniProtKB-ARBA"/>
</dbReference>